<evidence type="ECO:0008006" key="4">
    <source>
        <dbReference type="Google" id="ProtNLM"/>
    </source>
</evidence>
<dbReference type="STRING" id="314265.R2601_16815"/>
<evidence type="ECO:0000256" key="1">
    <source>
        <dbReference type="SAM" id="MobiDB-lite"/>
    </source>
</evidence>
<protein>
    <recommendedName>
        <fullName evidence="4">Phasin domain-containing protein</fullName>
    </recommendedName>
</protein>
<name>Q0FHT4_SALBH</name>
<dbReference type="eggNOG" id="ENOG50335U8">
    <property type="taxonomic scope" value="Bacteria"/>
</dbReference>
<proteinExistence type="predicted"/>
<reference evidence="2 3" key="1">
    <citation type="journal article" date="2010" name="J. Bacteriol.">
        <title>Genome sequences of Pelagibaca bermudensis HTCC2601T and Maritimibacter alkaliphilus HTCC2654T, the type strains of two marine Roseobacter genera.</title>
        <authorList>
            <person name="Thrash J.C."/>
            <person name="Cho J.C."/>
            <person name="Ferriera S."/>
            <person name="Johnson J."/>
            <person name="Vergin K.L."/>
            <person name="Giovannoni S.J."/>
        </authorList>
    </citation>
    <scope>NUCLEOTIDE SEQUENCE [LARGE SCALE GENOMIC DNA]</scope>
    <source>
        <strain evidence="3">DSM 26914 / JCM 13377 / KCTC 12554 / HTCC2601</strain>
    </source>
</reference>
<comment type="caution">
    <text evidence="2">The sequence shown here is derived from an EMBL/GenBank/DDBJ whole genome shotgun (WGS) entry which is preliminary data.</text>
</comment>
<dbReference type="HOGENOM" id="CLU_2166520_0_0_5"/>
<organism evidence="2 3">
    <name type="scientific">Salipiger bermudensis (strain DSM 26914 / JCM 13377 / KCTC 12554 / HTCC2601)</name>
    <name type="common">Pelagibaca bermudensis</name>
    <dbReference type="NCBI Taxonomy" id="314265"/>
    <lineage>
        <taxon>Bacteria</taxon>
        <taxon>Pseudomonadati</taxon>
        <taxon>Pseudomonadota</taxon>
        <taxon>Alphaproteobacteria</taxon>
        <taxon>Rhodobacterales</taxon>
        <taxon>Roseobacteraceae</taxon>
        <taxon>Salipiger</taxon>
    </lineage>
</organism>
<accession>Q0FHT4</accession>
<gene>
    <name evidence="2" type="ORF">R2601_16815</name>
</gene>
<dbReference type="Proteomes" id="UP000006230">
    <property type="component" value="Unassembled WGS sequence"/>
</dbReference>
<feature type="region of interest" description="Disordered" evidence="1">
    <location>
        <begin position="1"/>
        <end position="27"/>
    </location>
</feature>
<sequence>MSVEETMNSIVMKDRLQTDASPEPTPNDFRIRWSLEPFAATDMVDAWLDLGSEMQSFYADRIRADVETQHEILHSRSPAELARIQAAFFRRAVSDYRAHMGRVTEILDHCWFPRAGQPKT</sequence>
<evidence type="ECO:0000313" key="2">
    <source>
        <dbReference type="EMBL" id="EAU43740.1"/>
    </source>
</evidence>
<evidence type="ECO:0000313" key="3">
    <source>
        <dbReference type="Proteomes" id="UP000006230"/>
    </source>
</evidence>
<keyword evidence="3" id="KW-1185">Reference proteome</keyword>
<dbReference type="EMBL" id="AATQ01000068">
    <property type="protein sequence ID" value="EAU43740.1"/>
    <property type="molecule type" value="Genomic_DNA"/>
</dbReference>
<dbReference type="AlphaFoldDB" id="Q0FHT4"/>